<evidence type="ECO:0000313" key="6">
    <source>
        <dbReference type="Proteomes" id="UP000199612"/>
    </source>
</evidence>
<dbReference type="AlphaFoldDB" id="A0A1I1J6A8"/>
<dbReference type="PANTHER" id="PTHR39196">
    <property type="entry name" value="PRIMOSOME, DNAD SUBUNIT"/>
    <property type="match status" value="1"/>
</dbReference>
<dbReference type="PANTHER" id="PTHR39196:SF1">
    <property type="entry name" value="PRIMOSOME, DNAD SUBUNIT"/>
    <property type="match status" value="1"/>
</dbReference>
<evidence type="ECO:0000313" key="5">
    <source>
        <dbReference type="EMBL" id="SFC44129.1"/>
    </source>
</evidence>
<sequence length="326" mass="37329">MARPLQTGLTYFPLDVSIDQDDKIALIESEFGLEGFAVTIRLMMKIYAEGYMYHWGEKELKLFSRKIGVEVSLVSAIVAAGLRWGLFSQSLFDDYGILTSHGIQKRYFEAVSRRKNVNAVKEYFLLSEQETEKYTNLSIVSLYPEITVETLELEPSLDLAELMSTLTPQSIVEENKEKERISSSKNESEPLKTDDDDLTVLKAYAEKIETPTKEVERQLTNWLSVFEAPIILEAIDRTQQNGKRFSYLNAILNDFKRKQVQTLADLVAYDVSFKQQAQRVNTRSVKQETLPLWAAPEYSADDLPVDEITNQSIKNTLERIRCKKQG</sequence>
<feature type="domain" description="DnaB/C C-terminal" evidence="3">
    <location>
        <begin position="204"/>
        <end position="269"/>
    </location>
</feature>
<proteinExistence type="inferred from homology"/>
<protein>
    <submittedName>
        <fullName evidence="5">DnaD and phage-associated domain-containing protein</fullName>
    </submittedName>
</protein>
<feature type="region of interest" description="Disordered" evidence="2">
    <location>
        <begin position="173"/>
        <end position="193"/>
    </location>
</feature>
<dbReference type="NCBIfam" id="TIGR01446">
    <property type="entry name" value="DnaD_dom"/>
    <property type="match status" value="1"/>
</dbReference>
<dbReference type="InterPro" id="IPR025400">
    <property type="entry name" value="Lin1244/Lin1753-like_N"/>
</dbReference>
<dbReference type="RefSeq" id="WP_091530216.1">
    <property type="nucleotide sequence ID" value="NZ_FOLT01000007.1"/>
</dbReference>
<dbReference type="STRING" id="753702.SAMN04488102_1077"/>
<dbReference type="SUPFAM" id="SSF158499">
    <property type="entry name" value="DnaD domain-like"/>
    <property type="match status" value="1"/>
</dbReference>
<keyword evidence="6" id="KW-1185">Reference proteome</keyword>
<dbReference type="Pfam" id="PF07261">
    <property type="entry name" value="DnaB_2"/>
    <property type="match status" value="1"/>
</dbReference>
<gene>
    <name evidence="5" type="ORF">SAMN04488102_1077</name>
</gene>
<evidence type="ECO:0000259" key="3">
    <source>
        <dbReference type="Pfam" id="PF07261"/>
    </source>
</evidence>
<dbReference type="OrthoDB" id="3199595at2"/>
<name>A0A1I1J6A8_9LACT</name>
<evidence type="ECO:0000256" key="2">
    <source>
        <dbReference type="SAM" id="MobiDB-lite"/>
    </source>
</evidence>
<dbReference type="InterPro" id="IPR034829">
    <property type="entry name" value="DnaD-like_sf"/>
</dbReference>
<organism evidence="5 6">
    <name type="scientific">Alkalibacterium subtropicum</name>
    <dbReference type="NCBI Taxonomy" id="753702"/>
    <lineage>
        <taxon>Bacteria</taxon>
        <taxon>Bacillati</taxon>
        <taxon>Bacillota</taxon>
        <taxon>Bacilli</taxon>
        <taxon>Lactobacillales</taxon>
        <taxon>Carnobacteriaceae</taxon>
        <taxon>Alkalibacterium</taxon>
    </lineage>
</organism>
<accession>A0A1I1J6A8</accession>
<feature type="domain" description="Lin1244/Lin1753-like N-terminal" evidence="4">
    <location>
        <begin position="11"/>
        <end position="103"/>
    </location>
</feature>
<evidence type="ECO:0000256" key="1">
    <source>
        <dbReference type="ARBA" id="ARBA00093462"/>
    </source>
</evidence>
<dbReference type="InterPro" id="IPR006343">
    <property type="entry name" value="DnaB/C_C"/>
</dbReference>
<evidence type="ECO:0000259" key="4">
    <source>
        <dbReference type="Pfam" id="PF14297"/>
    </source>
</evidence>
<dbReference type="EMBL" id="FOLT01000007">
    <property type="protein sequence ID" value="SFC44129.1"/>
    <property type="molecule type" value="Genomic_DNA"/>
</dbReference>
<dbReference type="Pfam" id="PF14297">
    <property type="entry name" value="Lin1244_N"/>
    <property type="match status" value="1"/>
</dbReference>
<dbReference type="Proteomes" id="UP000199612">
    <property type="component" value="Unassembled WGS sequence"/>
</dbReference>
<comment type="similarity">
    <text evidence="1">Belongs to the DnaB/DnaD family.</text>
</comment>
<dbReference type="Gene3D" id="1.10.10.630">
    <property type="entry name" value="DnaD domain-like"/>
    <property type="match status" value="1"/>
</dbReference>
<reference evidence="6" key="1">
    <citation type="submission" date="2016-10" db="EMBL/GenBank/DDBJ databases">
        <authorList>
            <person name="Varghese N."/>
            <person name="Submissions S."/>
        </authorList>
    </citation>
    <scope>NUCLEOTIDE SEQUENCE [LARGE SCALE GENOMIC DNA]</scope>
    <source>
        <strain evidence="6">DSM 23664</strain>
    </source>
</reference>